<sequence>MIVAFVLIAGFALMGENVLSANAAEQTKEDIKVCENGHTPANEWVIKRYARFNSDGKRVKLCKVCGIAVKCEKIPCIASVRVIHKKLICNGKAFKPQIQVTDSNGKKISASNYTVRYSDNVWPGRAVAQVTFKGNYRGTIERAFKIYLGKVTLTKVENTAWGTRIVWSAPGNRSYAYQIYRSINGGKYELLFTSMEGGRSFLDQHAKTPGVKYTYKVDVICYPYGDDAYGSASMTPPKSVVYKEKKLSTPSVTNTSKGVNVSWKRVPYATYYEVRGSGYKDGVLRNNLLIARVKAGDSLSIIDKNLLTRTIKRDKKGNIVEKAPVNYYVTAVVSTLTGKFRSSSPRTKGKWCNPKKQYIGAENKVMLLEGNESQIA</sequence>
<organism evidence="2 3">
    <name type="scientific">Coprococcus eutactus</name>
    <dbReference type="NCBI Taxonomy" id="33043"/>
    <lineage>
        <taxon>Bacteria</taxon>
        <taxon>Bacillati</taxon>
        <taxon>Bacillota</taxon>
        <taxon>Clostridia</taxon>
        <taxon>Lachnospirales</taxon>
        <taxon>Lachnospiraceae</taxon>
        <taxon>Coprococcus</taxon>
    </lineage>
</organism>
<proteinExistence type="predicted"/>
<dbReference type="Proteomes" id="UP000283295">
    <property type="component" value="Unassembled WGS sequence"/>
</dbReference>
<evidence type="ECO:0008006" key="4">
    <source>
        <dbReference type="Google" id="ProtNLM"/>
    </source>
</evidence>
<evidence type="ECO:0000313" key="2">
    <source>
        <dbReference type="EMBL" id="RGS39561.1"/>
    </source>
</evidence>
<dbReference type="AlphaFoldDB" id="A0A3R5ZMZ2"/>
<evidence type="ECO:0000256" key="1">
    <source>
        <dbReference type="SAM" id="SignalP"/>
    </source>
</evidence>
<comment type="caution">
    <text evidence="2">The sequence shown here is derived from an EMBL/GenBank/DDBJ whole genome shotgun (WGS) entry which is preliminary data.</text>
</comment>
<name>A0A3R5ZMZ2_9FIRM</name>
<reference evidence="2 3" key="1">
    <citation type="submission" date="2018-08" db="EMBL/GenBank/DDBJ databases">
        <title>A genome reference for cultivated species of the human gut microbiota.</title>
        <authorList>
            <person name="Zou Y."/>
            <person name="Xue W."/>
            <person name="Luo G."/>
        </authorList>
    </citation>
    <scope>NUCLEOTIDE SEQUENCE [LARGE SCALE GENOMIC DNA]</scope>
    <source>
        <strain evidence="2 3">AF22-21</strain>
    </source>
</reference>
<evidence type="ECO:0000313" key="3">
    <source>
        <dbReference type="Proteomes" id="UP000283295"/>
    </source>
</evidence>
<gene>
    <name evidence="2" type="ORF">DWX94_10950</name>
</gene>
<keyword evidence="1" id="KW-0732">Signal</keyword>
<dbReference type="OrthoDB" id="3648721at2"/>
<feature type="chain" id="PRO_5018521951" description="Fibronectin type III domain" evidence="1">
    <location>
        <begin position="24"/>
        <end position="376"/>
    </location>
</feature>
<accession>A0A3R5ZMZ2</accession>
<feature type="signal peptide" evidence="1">
    <location>
        <begin position="1"/>
        <end position="23"/>
    </location>
</feature>
<protein>
    <recommendedName>
        <fullName evidence="4">Fibronectin type III domain</fullName>
    </recommendedName>
</protein>
<dbReference type="EMBL" id="QRVK01000032">
    <property type="protein sequence ID" value="RGS39561.1"/>
    <property type="molecule type" value="Genomic_DNA"/>
</dbReference>